<keyword evidence="3" id="KW-0732">Signal</keyword>
<dbReference type="VEuPathDB" id="TrichDB:TVAG_064890"/>
<evidence type="ECO:0000256" key="1">
    <source>
        <dbReference type="ARBA" id="ARBA00007951"/>
    </source>
</evidence>
<dbReference type="AlphaFoldDB" id="A2EHG3"/>
<dbReference type="GO" id="GO:0004560">
    <property type="term" value="F:alpha-L-fucosidase activity"/>
    <property type="evidence" value="ECO:0000318"/>
    <property type="project" value="GO_Central"/>
</dbReference>
<proteinExistence type="inferred from homology"/>
<dbReference type="PANTHER" id="PTHR10030">
    <property type="entry name" value="ALPHA-L-FUCOSIDASE"/>
    <property type="match status" value="1"/>
</dbReference>
<dbReference type="FunFam" id="2.60.40.2030:FF:000051">
    <property type="entry name" value="Calx-beta domain containing protein"/>
    <property type="match status" value="1"/>
</dbReference>
<comment type="similarity">
    <text evidence="1">Belongs to the glycosyl hydrolase 29 family.</text>
</comment>
<name>A2EHG3_TRIV3</name>
<dbReference type="PROSITE" id="PS50022">
    <property type="entry name" value="FA58C_3"/>
    <property type="match status" value="1"/>
</dbReference>
<dbReference type="InterPro" id="IPR000933">
    <property type="entry name" value="Glyco_hydro_29"/>
</dbReference>
<dbReference type="SMR" id="A2EHG3"/>
<dbReference type="EMBL" id="DS113389">
    <property type="protein sequence ID" value="EAY07941.1"/>
    <property type="molecule type" value="Genomic_DNA"/>
</dbReference>
<dbReference type="eggNOG" id="KOG3340">
    <property type="taxonomic scope" value="Eukaryota"/>
</dbReference>
<dbReference type="STRING" id="5722.A2EHG3"/>
<dbReference type="InterPro" id="IPR000421">
    <property type="entry name" value="FA58C"/>
</dbReference>
<dbReference type="GO" id="GO:0007154">
    <property type="term" value="P:cell communication"/>
    <property type="evidence" value="ECO:0007669"/>
    <property type="project" value="InterPro"/>
</dbReference>
<dbReference type="RefSeq" id="XP_001320164.1">
    <property type="nucleotide sequence ID" value="XM_001320129.1"/>
</dbReference>
<dbReference type="Pfam" id="PF03160">
    <property type="entry name" value="Calx-beta"/>
    <property type="match status" value="2"/>
</dbReference>
<dbReference type="InterPro" id="IPR038081">
    <property type="entry name" value="CalX-like_sf"/>
</dbReference>
<evidence type="ECO:0000256" key="6">
    <source>
        <dbReference type="ARBA" id="ARBA00022837"/>
    </source>
</evidence>
<gene>
    <name evidence="10" type="ORF">TVAG_064890</name>
</gene>
<dbReference type="Gene3D" id="2.60.40.2030">
    <property type="match status" value="2"/>
</dbReference>
<dbReference type="OrthoDB" id="6039950at2759"/>
<dbReference type="InterPro" id="IPR003644">
    <property type="entry name" value="Calx_beta"/>
</dbReference>
<dbReference type="SMART" id="SM00812">
    <property type="entry name" value="Alpha_L_fucos"/>
    <property type="match status" value="1"/>
</dbReference>
<dbReference type="Gene3D" id="2.60.120.260">
    <property type="entry name" value="Galactose-binding domain-like"/>
    <property type="match status" value="3"/>
</dbReference>
<evidence type="ECO:0000313" key="11">
    <source>
        <dbReference type="Proteomes" id="UP000001542"/>
    </source>
</evidence>
<keyword evidence="4" id="KW-0677">Repeat</keyword>
<dbReference type="KEGG" id="tva:4765836"/>
<evidence type="ECO:0000256" key="2">
    <source>
        <dbReference type="ARBA" id="ARBA00012662"/>
    </source>
</evidence>
<dbReference type="SUPFAM" id="SSF141072">
    <property type="entry name" value="CalX-like"/>
    <property type="match status" value="2"/>
</dbReference>
<feature type="domain" description="F5/8 type C" evidence="9">
    <location>
        <begin position="340"/>
        <end position="478"/>
    </location>
</feature>
<keyword evidence="5" id="KW-0378">Hydrolase</keyword>
<evidence type="ECO:0000256" key="8">
    <source>
        <dbReference type="SAM" id="Phobius"/>
    </source>
</evidence>
<dbReference type="VEuPathDB" id="TrichDB:TVAGG3_0350470"/>
<feature type="transmembrane region" description="Helical" evidence="8">
    <location>
        <begin position="972"/>
        <end position="997"/>
    </location>
</feature>
<dbReference type="SUPFAM" id="SSF51445">
    <property type="entry name" value="(Trans)glycosidases"/>
    <property type="match status" value="1"/>
</dbReference>
<evidence type="ECO:0000313" key="10">
    <source>
        <dbReference type="EMBL" id="EAY07941.1"/>
    </source>
</evidence>
<evidence type="ECO:0000256" key="5">
    <source>
        <dbReference type="ARBA" id="ARBA00022801"/>
    </source>
</evidence>
<dbReference type="Gene3D" id="3.20.20.80">
    <property type="entry name" value="Glycosidases"/>
    <property type="match status" value="1"/>
</dbReference>
<keyword evidence="7" id="KW-0326">Glycosidase</keyword>
<dbReference type="InterPro" id="IPR008979">
    <property type="entry name" value="Galactose-bd-like_sf"/>
</dbReference>
<dbReference type="InterPro" id="IPR057739">
    <property type="entry name" value="Glyco_hydro_29_N"/>
</dbReference>
<dbReference type="SMART" id="SM00237">
    <property type="entry name" value="Calx_beta"/>
    <property type="match status" value="2"/>
</dbReference>
<dbReference type="FunFam" id="2.60.120.260:FF:000238">
    <property type="entry name" value="Calx-beta domain containing protein"/>
    <property type="match status" value="2"/>
</dbReference>
<dbReference type="FunFam" id="3.20.20.80:FF:000052">
    <property type="entry name" value="Putative alpha-L-fucosidase 1"/>
    <property type="match status" value="1"/>
</dbReference>
<dbReference type="GO" id="GO:0005764">
    <property type="term" value="C:lysosome"/>
    <property type="evidence" value="ECO:0000318"/>
    <property type="project" value="GO_Central"/>
</dbReference>
<sequence length="1021" mass="114780">MIFFSILTNSVKPPAPWGPQGTHAQIQYQREELAAFVHYGMNTYTGVEWGNGHENEDLFNPTNLNTDQWVTSIQKAGFKRLIFVGKHHDGFCIWKTNYTVHNVNRSAKFQATSKQRGQSGDVIEELSKSCSKYNMNMGFYLSPLDMNNSAYGNEELYNEFYMNQLREILGNKKYGNNGKFVEVWMDGAKSEAAKDQKYWFLKWFDIIDKLQPDSVVFSPYGSTVRWIGNERGYAGNLCWSRVNLSRMRGGNTIGLGEYEYYFHGDPDGDIWSVGECDVSITSGWFWTEGRVPKSMQELADIYFNSVGHGQPLLLNVPPNKEGVLPDNMVKRLEEFGETIRKTYEVNFANQPDVKVTASSFRGNDPQFKPENAVDDNISTYWTMDDNVTKGWIEIDLGQKRTFDIVSFSEHIDLGQRVEEWFLYYFDSSKNDWVLFENGTTINTRHLCWQHPVTSQKIKLVITKSQDVPLIERIGVYKGYGAFSKKSLIPEGLTEVLAAKFNKTGNWNNEDEGIWTRQVGASVSYKFIGSKVYVVGIVDPGHGKIGVYIDGNKITVINTKADERKLRQLLYTSPDLDYGDHEIKLVLESTACALHGFYYLDNKGMGMFQIRNANYAIAKGGKVKIQVDRIGGSSGKCSVTFQTVPGTAVHGKHYINVLEKLNFEDGEKTKLILVKTIENPEITSNLTFFAQVVDPSEGSLIGFNDISEITIYDGKPIEGLIDIDRKDMDFDGSWEDKGDVVVSSDVGANIEAQFYGTKVFIIGNKSPNTGEILVFIDNKKVGIIDTHSEYLQKDQLLFTSDDLELPNSLSLSSHSIVLVLISKRCEIKKFTVLENNATGMISLENEKLTIKGGNKIDFKILRSGGNDGECSVRLQTLPGTAVEGKDYKPIDQIVSFLTGQNEKKVQIETMENDKDDVDFYLTISEPTNDVVVKFNSSCAIKISNTIPSPITETPVPPISYTSTPDPQPKNKKVMIIVISLSCGIIVVAILGFIIYRIVKSRENEKFPMISKELSSGSNTNYI</sequence>
<evidence type="ECO:0000256" key="4">
    <source>
        <dbReference type="ARBA" id="ARBA00022737"/>
    </source>
</evidence>
<protein>
    <recommendedName>
        <fullName evidence="2">alpha-L-fucosidase</fullName>
        <ecNumber evidence="2">3.2.1.51</ecNumber>
    </recommendedName>
</protein>
<dbReference type="EC" id="3.2.1.51" evidence="2"/>
<evidence type="ECO:0000259" key="9">
    <source>
        <dbReference type="PROSITE" id="PS50022"/>
    </source>
</evidence>
<dbReference type="SUPFAM" id="SSF49785">
    <property type="entry name" value="Galactose-binding domain-like"/>
    <property type="match status" value="1"/>
</dbReference>
<dbReference type="GO" id="GO:0016020">
    <property type="term" value="C:membrane"/>
    <property type="evidence" value="ECO:0007669"/>
    <property type="project" value="InterPro"/>
</dbReference>
<keyword evidence="8" id="KW-1133">Transmembrane helix</keyword>
<keyword evidence="6" id="KW-0106">Calcium</keyword>
<accession>A2EHG3</accession>
<dbReference type="Proteomes" id="UP000001542">
    <property type="component" value="Unassembled WGS sequence"/>
</dbReference>
<dbReference type="InterPro" id="IPR017853">
    <property type="entry name" value="GH"/>
</dbReference>
<dbReference type="Pfam" id="PF01120">
    <property type="entry name" value="Alpha_L_fucos"/>
    <property type="match status" value="1"/>
</dbReference>
<reference evidence="10" key="1">
    <citation type="submission" date="2006-10" db="EMBL/GenBank/DDBJ databases">
        <authorList>
            <person name="Amadeo P."/>
            <person name="Zhao Q."/>
            <person name="Wortman J."/>
            <person name="Fraser-Liggett C."/>
            <person name="Carlton J."/>
        </authorList>
    </citation>
    <scope>NUCLEOTIDE SEQUENCE</scope>
    <source>
        <strain evidence="10">G3</strain>
    </source>
</reference>
<organism evidence="10 11">
    <name type="scientific">Trichomonas vaginalis (strain ATCC PRA-98 / G3)</name>
    <dbReference type="NCBI Taxonomy" id="412133"/>
    <lineage>
        <taxon>Eukaryota</taxon>
        <taxon>Metamonada</taxon>
        <taxon>Parabasalia</taxon>
        <taxon>Trichomonadida</taxon>
        <taxon>Trichomonadidae</taxon>
        <taxon>Trichomonas</taxon>
    </lineage>
</organism>
<dbReference type="GO" id="GO:0016139">
    <property type="term" value="P:glycoside catabolic process"/>
    <property type="evidence" value="ECO:0000318"/>
    <property type="project" value="GO_Central"/>
</dbReference>
<evidence type="ECO:0000256" key="7">
    <source>
        <dbReference type="ARBA" id="ARBA00023295"/>
    </source>
</evidence>
<dbReference type="Pfam" id="PF00754">
    <property type="entry name" value="F5_F8_type_C"/>
    <property type="match status" value="1"/>
</dbReference>
<dbReference type="PANTHER" id="PTHR10030:SF37">
    <property type="entry name" value="ALPHA-L-FUCOSIDASE-RELATED"/>
    <property type="match status" value="1"/>
</dbReference>
<dbReference type="GO" id="GO:0006004">
    <property type="term" value="P:fucose metabolic process"/>
    <property type="evidence" value="ECO:0000318"/>
    <property type="project" value="GO_Central"/>
</dbReference>
<dbReference type="InParanoid" id="A2EHG3"/>
<keyword evidence="8" id="KW-0812">Transmembrane</keyword>
<reference evidence="10" key="2">
    <citation type="journal article" date="2007" name="Science">
        <title>Draft genome sequence of the sexually transmitted pathogen Trichomonas vaginalis.</title>
        <authorList>
            <person name="Carlton J.M."/>
            <person name="Hirt R.P."/>
            <person name="Silva J.C."/>
            <person name="Delcher A.L."/>
            <person name="Schatz M."/>
            <person name="Zhao Q."/>
            <person name="Wortman J.R."/>
            <person name="Bidwell S.L."/>
            <person name="Alsmark U.C.M."/>
            <person name="Besteiro S."/>
            <person name="Sicheritz-Ponten T."/>
            <person name="Noel C.J."/>
            <person name="Dacks J.B."/>
            <person name="Foster P.G."/>
            <person name="Simillion C."/>
            <person name="Van de Peer Y."/>
            <person name="Miranda-Saavedra D."/>
            <person name="Barton G.J."/>
            <person name="Westrop G.D."/>
            <person name="Mueller S."/>
            <person name="Dessi D."/>
            <person name="Fiori P.L."/>
            <person name="Ren Q."/>
            <person name="Paulsen I."/>
            <person name="Zhang H."/>
            <person name="Bastida-Corcuera F.D."/>
            <person name="Simoes-Barbosa A."/>
            <person name="Brown M.T."/>
            <person name="Hayes R.D."/>
            <person name="Mukherjee M."/>
            <person name="Okumura C.Y."/>
            <person name="Schneider R."/>
            <person name="Smith A.J."/>
            <person name="Vanacova S."/>
            <person name="Villalvazo M."/>
            <person name="Haas B.J."/>
            <person name="Pertea M."/>
            <person name="Feldblyum T.V."/>
            <person name="Utterback T.R."/>
            <person name="Shu C.L."/>
            <person name="Osoegawa K."/>
            <person name="de Jong P.J."/>
            <person name="Hrdy I."/>
            <person name="Horvathova L."/>
            <person name="Zubacova Z."/>
            <person name="Dolezal P."/>
            <person name="Malik S.B."/>
            <person name="Logsdon J.M. Jr."/>
            <person name="Henze K."/>
            <person name="Gupta A."/>
            <person name="Wang C.C."/>
            <person name="Dunne R.L."/>
            <person name="Upcroft J.A."/>
            <person name="Upcroft P."/>
            <person name="White O."/>
            <person name="Salzberg S.L."/>
            <person name="Tang P."/>
            <person name="Chiu C.-H."/>
            <person name="Lee Y.-S."/>
            <person name="Embley T.M."/>
            <person name="Coombs G.H."/>
            <person name="Mottram J.C."/>
            <person name="Tachezy J."/>
            <person name="Fraser-Liggett C.M."/>
            <person name="Johnson P.J."/>
        </authorList>
    </citation>
    <scope>NUCLEOTIDE SEQUENCE [LARGE SCALE GENOMIC DNA]</scope>
    <source>
        <strain evidence="10">G3</strain>
    </source>
</reference>
<evidence type="ECO:0000256" key="3">
    <source>
        <dbReference type="ARBA" id="ARBA00022729"/>
    </source>
</evidence>
<keyword evidence="11" id="KW-1185">Reference proteome</keyword>
<keyword evidence="8" id="KW-0472">Membrane</keyword>